<dbReference type="RefSeq" id="WP_191739147.1">
    <property type="nucleotide sequence ID" value="NZ_JACSQB010000034.1"/>
</dbReference>
<dbReference type="Proteomes" id="UP000627166">
    <property type="component" value="Unassembled WGS sequence"/>
</dbReference>
<dbReference type="Pfam" id="PF09578">
    <property type="entry name" value="Spore_YabQ"/>
    <property type="match status" value="1"/>
</dbReference>
<gene>
    <name evidence="2" type="primary">yabQ</name>
    <name evidence="2" type="ORF">H9637_03790</name>
</gene>
<organism evidence="2 3">
    <name type="scientific">Clostridium faecium</name>
    <dbReference type="NCBI Taxonomy" id="2762223"/>
    <lineage>
        <taxon>Bacteria</taxon>
        <taxon>Bacillati</taxon>
        <taxon>Bacillota</taxon>
        <taxon>Clostridia</taxon>
        <taxon>Eubacteriales</taxon>
        <taxon>Clostridiaceae</taxon>
        <taxon>Clostridium</taxon>
    </lineage>
</organism>
<proteinExistence type="predicted"/>
<evidence type="ECO:0000313" key="2">
    <source>
        <dbReference type="EMBL" id="MBD8046172.1"/>
    </source>
</evidence>
<reference evidence="2 3" key="1">
    <citation type="submission" date="2020-08" db="EMBL/GenBank/DDBJ databases">
        <title>A Genomic Blueprint of the Chicken Gut Microbiome.</title>
        <authorList>
            <person name="Gilroy R."/>
            <person name="Ravi A."/>
            <person name="Getino M."/>
            <person name="Pursley I."/>
            <person name="Horton D.L."/>
            <person name="Alikhan N.-F."/>
            <person name="Baker D."/>
            <person name="Gharbi K."/>
            <person name="Hall N."/>
            <person name="Watson M."/>
            <person name="Adriaenssens E.M."/>
            <person name="Foster-Nyarko E."/>
            <person name="Jarju S."/>
            <person name="Secka A."/>
            <person name="Antonio M."/>
            <person name="Oren A."/>
            <person name="Chaudhuri R."/>
            <person name="La Ragione R.M."/>
            <person name="Hildebrand F."/>
            <person name="Pallen M.J."/>
        </authorList>
    </citation>
    <scope>NUCLEOTIDE SEQUENCE [LARGE SCALE GENOMIC DNA]</scope>
    <source>
        <strain evidence="2 3">N37</strain>
    </source>
</reference>
<feature type="transmembrane region" description="Helical" evidence="1">
    <location>
        <begin position="38"/>
        <end position="62"/>
    </location>
</feature>
<keyword evidence="1" id="KW-1133">Transmembrane helix</keyword>
<dbReference type="EMBL" id="JACSQB010000034">
    <property type="protein sequence ID" value="MBD8046172.1"/>
    <property type="molecule type" value="Genomic_DNA"/>
</dbReference>
<evidence type="ECO:0000256" key="1">
    <source>
        <dbReference type="SAM" id="Phobius"/>
    </source>
</evidence>
<dbReference type="NCBIfam" id="TIGR02893">
    <property type="entry name" value="spore_yabQ"/>
    <property type="match status" value="1"/>
</dbReference>
<feature type="transmembrane region" description="Helical" evidence="1">
    <location>
        <begin position="74"/>
        <end position="94"/>
    </location>
</feature>
<feature type="transmembrane region" description="Helical" evidence="1">
    <location>
        <begin position="9"/>
        <end position="32"/>
    </location>
</feature>
<keyword evidence="1" id="KW-0472">Membrane</keyword>
<comment type="caution">
    <text evidence="2">The sequence shown here is derived from an EMBL/GenBank/DDBJ whole genome shotgun (WGS) entry which is preliminary data.</text>
</comment>
<sequence length="130" mass="15202">MLFTMQQQVILFIFSLLSGVLIGVLFDIYRIIRGFEDVGTIITMIQDILFWIATGFIVFIFMMYTSYAYMNFNVFVYIGTGLFLYIKLISKIFINVLHRILLAIGKVFRVIFNTLSYPVRFCLYKIIGKS</sequence>
<evidence type="ECO:0000313" key="3">
    <source>
        <dbReference type="Proteomes" id="UP000627166"/>
    </source>
</evidence>
<keyword evidence="3" id="KW-1185">Reference proteome</keyword>
<dbReference type="InterPro" id="IPR019074">
    <property type="entry name" value="YabQ"/>
</dbReference>
<keyword evidence="1" id="KW-0812">Transmembrane</keyword>
<protein>
    <submittedName>
        <fullName evidence="2">Spore cortex biosynthesis protein YabQ</fullName>
    </submittedName>
</protein>
<accession>A0ABR8YPJ8</accession>
<name>A0ABR8YPJ8_9CLOT</name>